<comment type="caution">
    <text evidence="9">The sequence shown here is derived from an EMBL/GenBank/DDBJ whole genome shotgun (WGS) entry which is preliminary data.</text>
</comment>
<evidence type="ECO:0000256" key="4">
    <source>
        <dbReference type="ARBA" id="ARBA00022989"/>
    </source>
</evidence>
<evidence type="ECO:0000313" key="9">
    <source>
        <dbReference type="EMBL" id="KAG5570338.1"/>
    </source>
</evidence>
<name>A0A9J5W4B1_SOLCO</name>
<protein>
    <submittedName>
        <fullName evidence="9">Uncharacterized protein</fullName>
    </submittedName>
</protein>
<feature type="non-terminal residue" evidence="9">
    <location>
        <position position="494"/>
    </location>
</feature>
<organism evidence="9 10">
    <name type="scientific">Solanum commersonii</name>
    <name type="common">Commerson's wild potato</name>
    <name type="synonym">Commerson's nightshade</name>
    <dbReference type="NCBI Taxonomy" id="4109"/>
    <lineage>
        <taxon>Eukaryota</taxon>
        <taxon>Viridiplantae</taxon>
        <taxon>Streptophyta</taxon>
        <taxon>Embryophyta</taxon>
        <taxon>Tracheophyta</taxon>
        <taxon>Spermatophyta</taxon>
        <taxon>Magnoliopsida</taxon>
        <taxon>eudicotyledons</taxon>
        <taxon>Gunneridae</taxon>
        <taxon>Pentapetalae</taxon>
        <taxon>asterids</taxon>
        <taxon>lamiids</taxon>
        <taxon>Solanales</taxon>
        <taxon>Solanaceae</taxon>
        <taxon>Solanoideae</taxon>
        <taxon>Solaneae</taxon>
        <taxon>Solanum</taxon>
    </lineage>
</organism>
<dbReference type="InterPro" id="IPR036259">
    <property type="entry name" value="MFS_trans_sf"/>
</dbReference>
<dbReference type="SUPFAM" id="SSF103473">
    <property type="entry name" value="MFS general substrate transporter"/>
    <property type="match status" value="1"/>
</dbReference>
<keyword evidence="10" id="KW-1185">Reference proteome</keyword>
<dbReference type="EMBL" id="JACXVP010000012">
    <property type="protein sequence ID" value="KAG5570338.1"/>
    <property type="molecule type" value="Genomic_DNA"/>
</dbReference>
<dbReference type="Pfam" id="PF00083">
    <property type="entry name" value="Sugar_tr"/>
    <property type="match status" value="1"/>
</dbReference>
<feature type="transmembrane region" description="Helical" evidence="8">
    <location>
        <begin position="35"/>
        <end position="53"/>
    </location>
</feature>
<proteinExistence type="inferred from homology"/>
<keyword evidence="4 8" id="KW-1133">Transmembrane helix</keyword>
<dbReference type="OrthoDB" id="4139357at2759"/>
<feature type="transmembrane region" description="Helical" evidence="8">
    <location>
        <begin position="59"/>
        <end position="76"/>
    </location>
</feature>
<evidence type="ECO:0000256" key="2">
    <source>
        <dbReference type="ARBA" id="ARBA00022448"/>
    </source>
</evidence>
<feature type="compositionally biased region" description="Basic residues" evidence="7">
    <location>
        <begin position="473"/>
        <end position="494"/>
    </location>
</feature>
<dbReference type="Proteomes" id="UP000824120">
    <property type="component" value="Chromosome 12"/>
</dbReference>
<evidence type="ECO:0000313" key="10">
    <source>
        <dbReference type="Proteomes" id="UP000824120"/>
    </source>
</evidence>
<dbReference type="AlphaFoldDB" id="A0A9J5W4B1"/>
<feature type="transmembrane region" description="Helical" evidence="8">
    <location>
        <begin position="319"/>
        <end position="338"/>
    </location>
</feature>
<keyword evidence="2" id="KW-0813">Transport</keyword>
<feature type="transmembrane region" description="Helical" evidence="8">
    <location>
        <begin position="114"/>
        <end position="135"/>
    </location>
</feature>
<dbReference type="InterPro" id="IPR005828">
    <property type="entry name" value="MFS_sugar_transport-like"/>
</dbReference>
<evidence type="ECO:0000256" key="3">
    <source>
        <dbReference type="ARBA" id="ARBA00022692"/>
    </source>
</evidence>
<gene>
    <name evidence="9" type="ORF">H5410_060104</name>
</gene>
<feature type="transmembrane region" description="Helical" evidence="8">
    <location>
        <begin position="147"/>
        <end position="165"/>
    </location>
</feature>
<accession>A0A9J5W4B1</accession>
<evidence type="ECO:0000256" key="1">
    <source>
        <dbReference type="ARBA" id="ARBA00004141"/>
    </source>
</evidence>
<comment type="subcellular location">
    <subcellularLocation>
        <location evidence="1">Membrane</location>
        <topology evidence="1">Multi-pass membrane protein</topology>
    </subcellularLocation>
</comment>
<dbReference type="PANTHER" id="PTHR23511:SF5">
    <property type="entry name" value="MAJOR FACILITATOR-TYPE TRANSPORTER HXNZ-RELATED"/>
    <property type="match status" value="1"/>
</dbReference>
<feature type="transmembrane region" description="Helical" evidence="8">
    <location>
        <begin position="240"/>
        <end position="263"/>
    </location>
</feature>
<reference evidence="9 10" key="1">
    <citation type="submission" date="2020-09" db="EMBL/GenBank/DDBJ databases">
        <title>De no assembly of potato wild relative species, Solanum commersonii.</title>
        <authorList>
            <person name="Cho K."/>
        </authorList>
    </citation>
    <scope>NUCLEOTIDE SEQUENCE [LARGE SCALE GENOMIC DNA]</scope>
    <source>
        <strain evidence="9">LZ3.2</strain>
        <tissue evidence="9">Leaf</tissue>
    </source>
</reference>
<feature type="region of interest" description="Disordered" evidence="7">
    <location>
        <begin position="397"/>
        <end position="494"/>
    </location>
</feature>
<dbReference type="GO" id="GO:0022857">
    <property type="term" value="F:transmembrane transporter activity"/>
    <property type="evidence" value="ECO:0007669"/>
    <property type="project" value="InterPro"/>
</dbReference>
<dbReference type="Gene3D" id="1.20.1250.20">
    <property type="entry name" value="MFS general substrate transporter like domains"/>
    <property type="match status" value="1"/>
</dbReference>
<comment type="similarity">
    <text evidence="6">Belongs to the major facilitator superfamily. Phosphate:H(+) symporter (TC 2.A.1.9) family.</text>
</comment>
<evidence type="ECO:0000256" key="7">
    <source>
        <dbReference type="SAM" id="MobiDB-lite"/>
    </source>
</evidence>
<keyword evidence="5 8" id="KW-0472">Membrane</keyword>
<evidence type="ECO:0000256" key="5">
    <source>
        <dbReference type="ARBA" id="ARBA00023136"/>
    </source>
</evidence>
<evidence type="ECO:0000256" key="8">
    <source>
        <dbReference type="SAM" id="Phobius"/>
    </source>
</evidence>
<keyword evidence="3 8" id="KW-0812">Transmembrane</keyword>
<dbReference type="PANTHER" id="PTHR23511">
    <property type="entry name" value="SYNAPTIC VESICLE GLYCOPROTEIN 2"/>
    <property type="match status" value="1"/>
</dbReference>
<evidence type="ECO:0000256" key="6">
    <source>
        <dbReference type="ARBA" id="ARBA00044504"/>
    </source>
</evidence>
<sequence length="494" mass="53715">VAGVNLALLVPSASENAFSLITTVMEEGKKLLETYNFILFFIFENNLILLSVLTSKKGLLSIVIVSALCAALSTFSPNYNSLLAVRIMVRVEIGGVPVYGSWFLEFLPSQNKGMWTIICTCFWTIRTILEALLALMIMPRLGWRWPLALSSIPSFVELLLFVFTIESPRYLCAMGQTSYACDILKKIAVVNKTQLPPGKLVSSQLTEELHSPGKNKISSVKSGFSSLPVLLSPALHRNTLLIWVVYIGNNSSYYTIILLTSLFSCEQRQHSLIAFHTKDDQSLYTNVLIDSLADYVAAQRLRKMPIYYYIRKGNIEVEGLFLSFSFCASILTPPPLLAIGQLHLLSPLLLFSFIVVSSTATHLQFGRPPSSHLGSPLLFGCSKFCTLVESTVASYIRIPRPGPGSDSDQNQGPDPGPDENQGPVHDRGHFEGGGNSAGSSSSSAGDDSHDNNESGGSHGDIGNVVLDQSLARGHGRGRGRGRGRGGSRGRGRDG</sequence>
<dbReference type="GO" id="GO:0016020">
    <property type="term" value="C:membrane"/>
    <property type="evidence" value="ECO:0007669"/>
    <property type="project" value="UniProtKB-SubCell"/>
</dbReference>
<feature type="non-terminal residue" evidence="9">
    <location>
        <position position="1"/>
    </location>
</feature>